<name>A0A4Q2ELD3_9ACTN</name>
<dbReference type="Gene3D" id="3.40.190.10">
    <property type="entry name" value="Periplasmic binding protein-like II"/>
    <property type="match status" value="2"/>
</dbReference>
<comment type="caution">
    <text evidence="3">The sequence shown here is derived from an EMBL/GenBank/DDBJ whole genome shotgun (WGS) entry which is preliminary data.</text>
</comment>
<dbReference type="PANTHER" id="PTHR30006:SF2">
    <property type="entry name" value="ABC TRANSPORTER SUBSTRATE-BINDING PROTEIN"/>
    <property type="match status" value="1"/>
</dbReference>
<dbReference type="EMBL" id="PPCV01000002">
    <property type="protein sequence ID" value="RXW32825.1"/>
    <property type="molecule type" value="Genomic_DNA"/>
</dbReference>
<evidence type="ECO:0000313" key="3">
    <source>
        <dbReference type="EMBL" id="RXW32825.1"/>
    </source>
</evidence>
<dbReference type="GO" id="GO:0015888">
    <property type="term" value="P:thiamine transport"/>
    <property type="evidence" value="ECO:0007669"/>
    <property type="project" value="InterPro"/>
</dbReference>
<reference evidence="3 4" key="1">
    <citation type="submission" date="2018-01" db="EMBL/GenBank/DDBJ databases">
        <title>Lactibacter flavus gen. nov., sp. nov., a novel bacterium of the family Propionibacteriaceae isolated from raw milk and dairy products.</title>
        <authorList>
            <person name="Wenning M."/>
            <person name="Breitenwieser F."/>
            <person name="Huptas C."/>
            <person name="von Neubeck M."/>
            <person name="Busse H.-J."/>
            <person name="Scherer S."/>
        </authorList>
    </citation>
    <scope>NUCLEOTIDE SEQUENCE [LARGE SCALE GENOMIC DNA]</scope>
    <source>
        <strain evidence="3 4">VG341</strain>
    </source>
</reference>
<dbReference type="GO" id="GO:0030288">
    <property type="term" value="C:outer membrane-bounded periplasmic space"/>
    <property type="evidence" value="ECO:0007669"/>
    <property type="project" value="TreeGrafter"/>
</dbReference>
<dbReference type="NCBIfam" id="TIGR01254">
    <property type="entry name" value="sfuA"/>
    <property type="match status" value="1"/>
</dbReference>
<dbReference type="AlphaFoldDB" id="A0A4Q2ELD3"/>
<organism evidence="3 4">
    <name type="scientific">Propioniciclava flava</name>
    <dbReference type="NCBI Taxonomy" id="2072026"/>
    <lineage>
        <taxon>Bacteria</taxon>
        <taxon>Bacillati</taxon>
        <taxon>Actinomycetota</taxon>
        <taxon>Actinomycetes</taxon>
        <taxon>Propionibacteriales</taxon>
        <taxon>Propionibacteriaceae</taxon>
        <taxon>Propioniciclava</taxon>
    </lineage>
</organism>
<evidence type="ECO:0000256" key="2">
    <source>
        <dbReference type="SAM" id="SignalP"/>
    </source>
</evidence>
<feature type="signal peptide" evidence="2">
    <location>
        <begin position="1"/>
        <end position="29"/>
    </location>
</feature>
<feature type="chain" id="PRO_5020903905" evidence="2">
    <location>
        <begin position="30"/>
        <end position="353"/>
    </location>
</feature>
<protein>
    <submittedName>
        <fullName evidence="3">Thiamine ABC transporter substrate-binding protein</fullName>
    </submittedName>
</protein>
<keyword evidence="1 2" id="KW-0732">Signal</keyword>
<dbReference type="Pfam" id="PF13343">
    <property type="entry name" value="SBP_bac_6"/>
    <property type="match status" value="1"/>
</dbReference>
<gene>
    <name evidence="3" type="ORF">C1706_02735</name>
</gene>
<dbReference type="GO" id="GO:0030976">
    <property type="term" value="F:thiamine pyrophosphate binding"/>
    <property type="evidence" value="ECO:0007669"/>
    <property type="project" value="TreeGrafter"/>
</dbReference>
<accession>A0A4Q2ELD3</accession>
<dbReference type="Proteomes" id="UP000290624">
    <property type="component" value="Unassembled WGS sequence"/>
</dbReference>
<dbReference type="OrthoDB" id="5412681at2"/>
<dbReference type="PROSITE" id="PS51318">
    <property type="entry name" value="TAT"/>
    <property type="match status" value="1"/>
</dbReference>
<dbReference type="InterPro" id="IPR006311">
    <property type="entry name" value="TAT_signal"/>
</dbReference>
<dbReference type="PROSITE" id="PS51257">
    <property type="entry name" value="PROKAR_LIPOPROTEIN"/>
    <property type="match status" value="1"/>
</dbReference>
<dbReference type="SUPFAM" id="SSF53850">
    <property type="entry name" value="Periplasmic binding protein-like II"/>
    <property type="match status" value="1"/>
</dbReference>
<dbReference type="PANTHER" id="PTHR30006">
    <property type="entry name" value="THIAMINE-BINDING PERIPLASMIC PROTEIN-RELATED"/>
    <property type="match status" value="1"/>
</dbReference>
<keyword evidence="4" id="KW-1185">Reference proteome</keyword>
<sequence length="353" mass="36755">MSIMSRTFVGGLAAALAAALALTGCSSSAASTPSSAPATLTVVTHDSFNVSPDLLASFEKSSGLKVTYVAPGDAGTLVNQLVLTKDSPLGDVVYGIDNTFAGRALSEQVTTPYTSTALPAADADALKADGSDRLTPIDFGDVCVNADTAWFSAHHLAVPQTLEDLTKPEYKDLLVVPNPASSSPGMAFLTATVGASGDPGYLGYWTALKNNGVLIAKDWTETYSVQFSGSAGKGPRPLALSYSTSPASEVVNGAAPTQALLQTCFRQVEYAGVIAGAKNPEGAKKFIDFMLSQQVQADIPGQMYMYPALRSATLPADWVSFAPLSPSPYAVPAATITADRDRWIRDWTATVVG</sequence>
<proteinExistence type="predicted"/>
<dbReference type="InterPro" id="IPR005948">
    <property type="entry name" value="ThiB-like"/>
</dbReference>
<dbReference type="CDD" id="cd13545">
    <property type="entry name" value="PBP2_TbpA"/>
    <property type="match status" value="1"/>
</dbReference>
<evidence type="ECO:0000256" key="1">
    <source>
        <dbReference type="ARBA" id="ARBA00022729"/>
    </source>
</evidence>
<dbReference type="GO" id="GO:0030975">
    <property type="term" value="F:thiamine binding"/>
    <property type="evidence" value="ECO:0007669"/>
    <property type="project" value="InterPro"/>
</dbReference>
<evidence type="ECO:0000313" key="4">
    <source>
        <dbReference type="Proteomes" id="UP000290624"/>
    </source>
</evidence>